<organism evidence="2 3">
    <name type="scientific">Corynespora cassiicola Philippines</name>
    <dbReference type="NCBI Taxonomy" id="1448308"/>
    <lineage>
        <taxon>Eukaryota</taxon>
        <taxon>Fungi</taxon>
        <taxon>Dikarya</taxon>
        <taxon>Ascomycota</taxon>
        <taxon>Pezizomycotina</taxon>
        <taxon>Dothideomycetes</taxon>
        <taxon>Pleosporomycetidae</taxon>
        <taxon>Pleosporales</taxon>
        <taxon>Corynesporascaceae</taxon>
        <taxon>Corynespora</taxon>
    </lineage>
</organism>
<evidence type="ECO:0008006" key="4">
    <source>
        <dbReference type="Google" id="ProtNLM"/>
    </source>
</evidence>
<accession>A0A2T2P1Y4</accession>
<feature type="signal peptide" evidence="1">
    <location>
        <begin position="1"/>
        <end position="19"/>
    </location>
</feature>
<sequence length="178" mass="18909">MRSTKPLLCLASLCLGTLAAPTTPSRYFLHSHSFYPEVIPGEEMPSLASLGLTNNDLYTKSYFPEALFGTDAHTATPNCEHDIAPCDKASAEALANYLYNLGTQDCRLKGRPTEFAIAGDCLAQGSSMAEGFASSYCRDVAIGAWWIVNNCSPNSKTAGSALAYGNGNLIITLKSKAG</sequence>
<name>A0A2T2P1Y4_CORCC</name>
<gene>
    <name evidence="2" type="ORF">BS50DRAFT_284313</name>
</gene>
<dbReference type="AlphaFoldDB" id="A0A2T2P1Y4"/>
<evidence type="ECO:0000313" key="2">
    <source>
        <dbReference type="EMBL" id="PSN71516.1"/>
    </source>
</evidence>
<reference evidence="2 3" key="1">
    <citation type="journal article" date="2018" name="Front. Microbiol.">
        <title>Genome-Wide Analysis of Corynespora cassiicola Leaf Fall Disease Putative Effectors.</title>
        <authorList>
            <person name="Lopez D."/>
            <person name="Ribeiro S."/>
            <person name="Label P."/>
            <person name="Fumanal B."/>
            <person name="Venisse J.S."/>
            <person name="Kohler A."/>
            <person name="de Oliveira R.R."/>
            <person name="Labutti K."/>
            <person name="Lipzen A."/>
            <person name="Lail K."/>
            <person name="Bauer D."/>
            <person name="Ohm R.A."/>
            <person name="Barry K.W."/>
            <person name="Spatafora J."/>
            <person name="Grigoriev I.V."/>
            <person name="Martin F.M."/>
            <person name="Pujade-Renaud V."/>
        </authorList>
    </citation>
    <scope>NUCLEOTIDE SEQUENCE [LARGE SCALE GENOMIC DNA]</scope>
    <source>
        <strain evidence="2 3">Philippines</strain>
    </source>
</reference>
<evidence type="ECO:0000313" key="3">
    <source>
        <dbReference type="Proteomes" id="UP000240883"/>
    </source>
</evidence>
<dbReference type="EMBL" id="KZ678131">
    <property type="protein sequence ID" value="PSN71516.1"/>
    <property type="molecule type" value="Genomic_DNA"/>
</dbReference>
<keyword evidence="3" id="KW-1185">Reference proteome</keyword>
<proteinExistence type="predicted"/>
<protein>
    <recommendedName>
        <fullName evidence="4">Ecp2 effector protein domain-containing protein</fullName>
    </recommendedName>
</protein>
<dbReference type="Proteomes" id="UP000240883">
    <property type="component" value="Unassembled WGS sequence"/>
</dbReference>
<dbReference type="OrthoDB" id="2112446at2759"/>
<feature type="chain" id="PRO_5015439245" description="Ecp2 effector protein domain-containing protein" evidence="1">
    <location>
        <begin position="20"/>
        <end position="178"/>
    </location>
</feature>
<keyword evidence="1" id="KW-0732">Signal</keyword>
<dbReference type="STRING" id="1448308.A0A2T2P1Y4"/>
<evidence type="ECO:0000256" key="1">
    <source>
        <dbReference type="SAM" id="SignalP"/>
    </source>
</evidence>